<name>A0A6J4IUG3_9CHLR</name>
<sequence length="94" mass="10117">MINDVNRRLSISLLLLRLSLGLVMMVWAFDKILNPSHGAAVLDSFYGLSGVGESLIPMVGVGQALIVLAFLLGIARTWSYGALLLMHAVTTFVS</sequence>
<feature type="transmembrane region" description="Helical" evidence="1">
    <location>
        <begin position="55"/>
        <end position="75"/>
    </location>
</feature>
<evidence type="ECO:0000256" key="1">
    <source>
        <dbReference type="SAM" id="Phobius"/>
    </source>
</evidence>
<gene>
    <name evidence="2" type="ORF">AVDCRST_MAG93-2240</name>
</gene>
<reference evidence="2" key="1">
    <citation type="submission" date="2020-02" db="EMBL/GenBank/DDBJ databases">
        <authorList>
            <person name="Meier V. D."/>
        </authorList>
    </citation>
    <scope>NUCLEOTIDE SEQUENCE</scope>
    <source>
        <strain evidence="2">AVDCRST_MAG93</strain>
    </source>
</reference>
<evidence type="ECO:0000313" key="2">
    <source>
        <dbReference type="EMBL" id="CAA9262327.1"/>
    </source>
</evidence>
<proteinExistence type="predicted"/>
<organism evidence="2">
    <name type="scientific">uncultured Chloroflexia bacterium</name>
    <dbReference type="NCBI Taxonomy" id="1672391"/>
    <lineage>
        <taxon>Bacteria</taxon>
        <taxon>Bacillati</taxon>
        <taxon>Chloroflexota</taxon>
        <taxon>Chloroflexia</taxon>
        <taxon>environmental samples</taxon>
    </lineage>
</organism>
<dbReference type="EMBL" id="CADCTR010000759">
    <property type="protein sequence ID" value="CAA9262327.1"/>
    <property type="molecule type" value="Genomic_DNA"/>
</dbReference>
<keyword evidence="1" id="KW-0472">Membrane</keyword>
<protein>
    <recommendedName>
        <fullName evidence="3">DoxX family protein</fullName>
    </recommendedName>
</protein>
<dbReference type="AlphaFoldDB" id="A0A6J4IUG3"/>
<keyword evidence="1" id="KW-1133">Transmembrane helix</keyword>
<keyword evidence="1" id="KW-0812">Transmembrane</keyword>
<evidence type="ECO:0008006" key="3">
    <source>
        <dbReference type="Google" id="ProtNLM"/>
    </source>
</evidence>
<accession>A0A6J4IUG3</accession>